<dbReference type="GO" id="GO:0005643">
    <property type="term" value="C:nuclear pore"/>
    <property type="evidence" value="ECO:0007669"/>
    <property type="project" value="TreeGrafter"/>
</dbReference>
<feature type="coiled-coil region" evidence="4">
    <location>
        <begin position="81"/>
        <end position="122"/>
    </location>
</feature>
<feature type="coiled-coil region" evidence="4">
    <location>
        <begin position="338"/>
        <end position="365"/>
    </location>
</feature>
<protein>
    <recommendedName>
        <fullName evidence="5">NUA/TPR/MLP1-2-like domain-containing protein</fullName>
    </recommendedName>
</protein>
<dbReference type="AlphaFoldDB" id="A0A8J5L1C7"/>
<evidence type="ECO:0000259" key="5">
    <source>
        <dbReference type="Pfam" id="PF25785"/>
    </source>
</evidence>
<keyword evidence="7" id="KW-1185">Reference proteome</keyword>
<gene>
    <name evidence="6" type="ORF">ZIOFF_040877</name>
</gene>
<comment type="caution">
    <text evidence="6">The sequence shown here is derived from an EMBL/GenBank/DDBJ whole genome shotgun (WGS) entry which is preliminary data.</text>
</comment>
<feature type="domain" description="NUA/TPR/MLP1-2-like" evidence="5">
    <location>
        <begin position="265"/>
        <end position="363"/>
    </location>
</feature>
<evidence type="ECO:0000313" key="7">
    <source>
        <dbReference type="Proteomes" id="UP000734854"/>
    </source>
</evidence>
<dbReference type="InterPro" id="IPR057974">
    <property type="entry name" value="NUA/TPR/MLP1-2-like_dom"/>
</dbReference>
<evidence type="ECO:0000313" key="6">
    <source>
        <dbReference type="EMBL" id="KAG6501012.1"/>
    </source>
</evidence>
<keyword evidence="2 4" id="KW-0175">Coiled coil</keyword>
<dbReference type="PANTHER" id="PTHR18898">
    <property type="entry name" value="NUCLEOPROTEIN TPR-RELATED"/>
    <property type="match status" value="1"/>
</dbReference>
<comment type="subcellular location">
    <subcellularLocation>
        <location evidence="1">Nucleus</location>
    </subcellularLocation>
</comment>
<evidence type="ECO:0000256" key="3">
    <source>
        <dbReference type="ARBA" id="ARBA00023242"/>
    </source>
</evidence>
<accession>A0A8J5L1C7</accession>
<name>A0A8J5L1C7_ZINOF</name>
<organism evidence="6 7">
    <name type="scientific">Zingiber officinale</name>
    <name type="common">Ginger</name>
    <name type="synonym">Amomum zingiber</name>
    <dbReference type="NCBI Taxonomy" id="94328"/>
    <lineage>
        <taxon>Eukaryota</taxon>
        <taxon>Viridiplantae</taxon>
        <taxon>Streptophyta</taxon>
        <taxon>Embryophyta</taxon>
        <taxon>Tracheophyta</taxon>
        <taxon>Spermatophyta</taxon>
        <taxon>Magnoliopsida</taxon>
        <taxon>Liliopsida</taxon>
        <taxon>Zingiberales</taxon>
        <taxon>Zingiberaceae</taxon>
        <taxon>Zingiber</taxon>
    </lineage>
</organism>
<dbReference type="GO" id="GO:0017056">
    <property type="term" value="F:structural constituent of nuclear pore"/>
    <property type="evidence" value="ECO:0007669"/>
    <property type="project" value="TreeGrafter"/>
</dbReference>
<dbReference type="Proteomes" id="UP000734854">
    <property type="component" value="Unassembled WGS sequence"/>
</dbReference>
<proteinExistence type="predicted"/>
<feature type="coiled-coil region" evidence="4">
    <location>
        <begin position="595"/>
        <end position="690"/>
    </location>
</feature>
<sequence>MLRFDRDGATLIEELGQGARCPRLRWMFTVRDAQWLPDDLYKTKVRKLAELYKERSEEWSKKSGELEGVIKALETHLCQVENEYKDKLEKESSQRKNLEKDAADMKGKIEKYEAELENARKSSEISLVPVANFHLDSSLNDLTVAETTNIENNQILVPKIPLGVSGTALAASLLRDGWSLAKMYEKYQEAADALRHEKWGRKNAEAVLARVLHEIEEKAELILDERASGFISDEHARMIEAYNLMNKKLLQSLEKHENFENTILHLKAESRKWECEYTIAQKEITDLEKQVTLLLKECQEIQVRCGVTQLCNNNPLASAVNIDEGRSTSEHLISFKDINELVEQNVQLRGHVARLSTEMENKETELMDAFQIQLQKITAEAASKVEAMLKRSEEQGQMIESLHSSVAMYRRLYEEEQKISASTHPNTGDLAEDRKNELMLMFEGSQDVSKKAYDRLAERSKGHEEDLAKFRGEATLLRSERDKKVLEANFAKDQVDGLKKEIEHQHLQNCSAPSLVMSIFCDAFLFHNHGKTDPLISVFLVKPVQVAGFTSAKVLGNYLIQVTLDFIKVWVHEINRPFFQVSILKHEKEILTNSERRATDEIHNLSERLHRLQSTLDTIQSADEVRESSRTVEIKKLEEYAKRVEREWAEANRELQEERNRVRVLTNDKDNALETSIKQLQEMKKELADAWATVTSAESRAAIAEARCSEIETRVMSGEQKVDMKPSSIWPL</sequence>
<dbReference type="Pfam" id="PF25785">
    <property type="entry name" value="TPR"/>
    <property type="match status" value="1"/>
</dbReference>
<dbReference type="EMBL" id="JACMSC010000011">
    <property type="protein sequence ID" value="KAG6501012.1"/>
    <property type="molecule type" value="Genomic_DNA"/>
</dbReference>
<dbReference type="PANTHER" id="PTHR18898:SF2">
    <property type="entry name" value="NUCLEOPROTEIN TPR"/>
    <property type="match status" value="1"/>
</dbReference>
<feature type="coiled-coil region" evidence="4">
    <location>
        <begin position="270"/>
        <end position="304"/>
    </location>
</feature>
<keyword evidence="3" id="KW-0539">Nucleus</keyword>
<evidence type="ECO:0000256" key="2">
    <source>
        <dbReference type="ARBA" id="ARBA00023054"/>
    </source>
</evidence>
<evidence type="ECO:0000256" key="1">
    <source>
        <dbReference type="ARBA" id="ARBA00004123"/>
    </source>
</evidence>
<dbReference type="GO" id="GO:0006406">
    <property type="term" value="P:mRNA export from nucleus"/>
    <property type="evidence" value="ECO:0007669"/>
    <property type="project" value="TreeGrafter"/>
</dbReference>
<reference evidence="6 7" key="1">
    <citation type="submission" date="2020-08" db="EMBL/GenBank/DDBJ databases">
        <title>Plant Genome Project.</title>
        <authorList>
            <person name="Zhang R.-G."/>
        </authorList>
    </citation>
    <scope>NUCLEOTIDE SEQUENCE [LARGE SCALE GENOMIC DNA]</scope>
    <source>
        <tissue evidence="6">Rhizome</tissue>
    </source>
</reference>
<evidence type="ECO:0000256" key="4">
    <source>
        <dbReference type="SAM" id="Coils"/>
    </source>
</evidence>